<reference evidence="5" key="1">
    <citation type="submission" date="2020-01" db="EMBL/GenBank/DDBJ databases">
        <authorList>
            <person name="Meier V. D."/>
            <person name="Meier V D."/>
        </authorList>
    </citation>
    <scope>NUCLEOTIDE SEQUENCE</scope>
    <source>
        <strain evidence="5">HLG_WM_MAG_01</strain>
    </source>
</reference>
<keyword evidence="3" id="KW-0472">Membrane</keyword>
<sequence>MRYYTLISYRNTMSFKSILYAPLTLTVFACSNSTSNHTIATIPEASGISYCHNTQTLVVANDEGIYYELTPEGKILTKQKLGKYDLEGVVCHDKHYLFAVENGSLLKVDRSTQNIQSYKIKGKKISFSKKSGIEGISFHKGHYYLSIQSKKKQSKMLVVSLGENYAKVIDIIKHNSVDIAGLQFHDKKLYMVSDKKDKLYVYSLKQNKVLKKVKLSKFAQEGITFDDKHYVYFADDDGSVKKYTTQELGFRL</sequence>
<keyword evidence="4" id="KW-0732">Signal</keyword>
<dbReference type="Pfam" id="PF06977">
    <property type="entry name" value="SdiA-regulated"/>
    <property type="match status" value="1"/>
</dbReference>
<name>A0A6S6S360_9BACT</name>
<dbReference type="GO" id="GO:0005886">
    <property type="term" value="C:plasma membrane"/>
    <property type="evidence" value="ECO:0007669"/>
    <property type="project" value="UniProtKB-SubCell"/>
</dbReference>
<feature type="signal peptide" evidence="4">
    <location>
        <begin position="1"/>
        <end position="29"/>
    </location>
</feature>
<comment type="subcellular location">
    <subcellularLocation>
        <location evidence="1">Cell membrane</location>
    </subcellularLocation>
</comment>
<evidence type="ECO:0000313" key="5">
    <source>
        <dbReference type="EMBL" id="CAA6804030.1"/>
    </source>
</evidence>
<evidence type="ECO:0008006" key="6">
    <source>
        <dbReference type="Google" id="ProtNLM"/>
    </source>
</evidence>
<gene>
    <name evidence="5" type="ORF">HELGO_WM2863</name>
</gene>
<accession>A0A6S6S360</accession>
<proteinExistence type="predicted"/>
<evidence type="ECO:0000256" key="2">
    <source>
        <dbReference type="ARBA" id="ARBA00022475"/>
    </source>
</evidence>
<evidence type="ECO:0000256" key="1">
    <source>
        <dbReference type="ARBA" id="ARBA00004236"/>
    </source>
</evidence>
<dbReference type="InterPro" id="IPR009722">
    <property type="entry name" value="YjiK/CarP"/>
</dbReference>
<protein>
    <recommendedName>
        <fullName evidence="6">DUF5050 domain-containing protein</fullName>
    </recommendedName>
</protein>
<organism evidence="5">
    <name type="scientific">uncultured Sulfurovum sp</name>
    <dbReference type="NCBI Taxonomy" id="269237"/>
    <lineage>
        <taxon>Bacteria</taxon>
        <taxon>Pseudomonadati</taxon>
        <taxon>Campylobacterota</taxon>
        <taxon>Epsilonproteobacteria</taxon>
        <taxon>Campylobacterales</taxon>
        <taxon>Sulfurovaceae</taxon>
        <taxon>Sulfurovum</taxon>
        <taxon>environmental samples</taxon>
    </lineage>
</organism>
<dbReference type="InterPro" id="IPR015943">
    <property type="entry name" value="WD40/YVTN_repeat-like_dom_sf"/>
</dbReference>
<dbReference type="PROSITE" id="PS51257">
    <property type="entry name" value="PROKAR_LIPOPROTEIN"/>
    <property type="match status" value="1"/>
</dbReference>
<dbReference type="SUPFAM" id="SSF101898">
    <property type="entry name" value="NHL repeat"/>
    <property type="match status" value="1"/>
</dbReference>
<dbReference type="AlphaFoldDB" id="A0A6S6S360"/>
<dbReference type="EMBL" id="CACVAS010000030">
    <property type="protein sequence ID" value="CAA6804030.1"/>
    <property type="molecule type" value="Genomic_DNA"/>
</dbReference>
<keyword evidence="2" id="KW-1003">Cell membrane</keyword>
<evidence type="ECO:0000256" key="4">
    <source>
        <dbReference type="SAM" id="SignalP"/>
    </source>
</evidence>
<dbReference type="Gene3D" id="2.130.10.10">
    <property type="entry name" value="YVTN repeat-like/Quinoprotein amine dehydrogenase"/>
    <property type="match status" value="1"/>
</dbReference>
<feature type="chain" id="PRO_5027952127" description="DUF5050 domain-containing protein" evidence="4">
    <location>
        <begin position="30"/>
        <end position="252"/>
    </location>
</feature>
<evidence type="ECO:0000256" key="3">
    <source>
        <dbReference type="ARBA" id="ARBA00023136"/>
    </source>
</evidence>